<dbReference type="GO" id="GO:0004672">
    <property type="term" value="F:protein kinase activity"/>
    <property type="evidence" value="ECO:0007669"/>
    <property type="project" value="InterPro"/>
</dbReference>
<dbReference type="Gene3D" id="3.80.10.10">
    <property type="entry name" value="Ribonuclease Inhibitor"/>
    <property type="match status" value="3"/>
</dbReference>
<feature type="domain" description="Protein kinase" evidence="10">
    <location>
        <begin position="631"/>
        <end position="913"/>
    </location>
</feature>
<dbReference type="Pfam" id="PF13855">
    <property type="entry name" value="LRR_8"/>
    <property type="match status" value="1"/>
</dbReference>
<dbReference type="GO" id="GO:0005524">
    <property type="term" value="F:ATP binding"/>
    <property type="evidence" value="ECO:0007669"/>
    <property type="project" value="InterPro"/>
</dbReference>
<dbReference type="EMBL" id="LRBV02000003">
    <property type="status" value="NOT_ANNOTATED_CDS"/>
    <property type="molecule type" value="Genomic_DNA"/>
</dbReference>
<keyword evidence="4 8" id="KW-0812">Transmembrane</keyword>
<dbReference type="AlphaFoldDB" id="A0A7N2L6S6"/>
<dbReference type="PROSITE" id="PS00108">
    <property type="entry name" value="PROTEIN_KINASE_ST"/>
    <property type="match status" value="1"/>
</dbReference>
<keyword evidence="9" id="KW-0732">Signal</keyword>
<evidence type="ECO:0000256" key="1">
    <source>
        <dbReference type="ARBA" id="ARBA00004167"/>
    </source>
</evidence>
<feature type="signal peptide" evidence="9">
    <location>
        <begin position="1"/>
        <end position="19"/>
    </location>
</feature>
<evidence type="ECO:0000256" key="2">
    <source>
        <dbReference type="ARBA" id="ARBA00008684"/>
    </source>
</evidence>
<comment type="subcellular location">
    <subcellularLocation>
        <location evidence="1">Membrane</location>
        <topology evidence="1">Single-pass membrane protein</topology>
    </subcellularLocation>
</comment>
<dbReference type="Gramene" id="QL03p024349:mrna">
    <property type="protein sequence ID" value="QL03p024349:mrna"/>
    <property type="gene ID" value="QL03p024349"/>
</dbReference>
<evidence type="ECO:0000256" key="4">
    <source>
        <dbReference type="ARBA" id="ARBA00022692"/>
    </source>
</evidence>
<dbReference type="InterPro" id="IPR008271">
    <property type="entry name" value="Ser/Thr_kinase_AS"/>
</dbReference>
<dbReference type="InterPro" id="IPR001245">
    <property type="entry name" value="Ser-Thr/Tyr_kinase_cat_dom"/>
</dbReference>
<accession>A0A7N2L6S6</accession>
<keyword evidence="5" id="KW-0677">Repeat</keyword>
<evidence type="ECO:0000256" key="3">
    <source>
        <dbReference type="ARBA" id="ARBA00022614"/>
    </source>
</evidence>
<keyword evidence="3" id="KW-0433">Leucine-rich repeat</keyword>
<evidence type="ECO:0000256" key="8">
    <source>
        <dbReference type="SAM" id="Phobius"/>
    </source>
</evidence>
<dbReference type="SMART" id="SM00220">
    <property type="entry name" value="S_TKc"/>
    <property type="match status" value="1"/>
</dbReference>
<dbReference type="Pfam" id="PF08263">
    <property type="entry name" value="LRRNT_2"/>
    <property type="match status" value="1"/>
</dbReference>
<dbReference type="InterPro" id="IPR001611">
    <property type="entry name" value="Leu-rich_rpt"/>
</dbReference>
<dbReference type="InParanoid" id="A0A7N2L6S6"/>
<comment type="similarity">
    <text evidence="2">Belongs to the protein kinase superfamily. Ser/Thr protein kinase family.</text>
</comment>
<keyword evidence="12" id="KW-1185">Reference proteome</keyword>
<dbReference type="GO" id="GO:0016020">
    <property type="term" value="C:membrane"/>
    <property type="evidence" value="ECO:0007669"/>
    <property type="project" value="UniProtKB-SubCell"/>
</dbReference>
<evidence type="ECO:0000256" key="7">
    <source>
        <dbReference type="ARBA" id="ARBA00023136"/>
    </source>
</evidence>
<keyword evidence="6 8" id="KW-1133">Transmembrane helix</keyword>
<dbReference type="InterPro" id="IPR011009">
    <property type="entry name" value="Kinase-like_dom_sf"/>
</dbReference>
<dbReference type="SUPFAM" id="SSF56112">
    <property type="entry name" value="Protein kinase-like (PK-like)"/>
    <property type="match status" value="1"/>
</dbReference>
<dbReference type="PROSITE" id="PS50011">
    <property type="entry name" value="PROTEIN_KINASE_DOM"/>
    <property type="match status" value="1"/>
</dbReference>
<evidence type="ECO:0000313" key="11">
    <source>
        <dbReference type="EnsemblPlants" id="QL03p024349:mrna"/>
    </source>
</evidence>
<evidence type="ECO:0000256" key="6">
    <source>
        <dbReference type="ARBA" id="ARBA00022989"/>
    </source>
</evidence>
<dbReference type="InterPro" id="IPR051809">
    <property type="entry name" value="Plant_receptor-like_S/T_kinase"/>
</dbReference>
<protein>
    <recommendedName>
        <fullName evidence="10">Protein kinase domain-containing protein</fullName>
    </recommendedName>
</protein>
<evidence type="ECO:0000256" key="9">
    <source>
        <dbReference type="SAM" id="SignalP"/>
    </source>
</evidence>
<dbReference type="SMART" id="SM00369">
    <property type="entry name" value="LRR_TYP"/>
    <property type="match status" value="8"/>
</dbReference>
<evidence type="ECO:0000259" key="10">
    <source>
        <dbReference type="PROSITE" id="PS50011"/>
    </source>
</evidence>
<dbReference type="PANTHER" id="PTHR27008:SF499">
    <property type="entry name" value="OS06G0581500 PROTEIN"/>
    <property type="match status" value="1"/>
</dbReference>
<organism evidence="11 12">
    <name type="scientific">Quercus lobata</name>
    <name type="common">Valley oak</name>
    <dbReference type="NCBI Taxonomy" id="97700"/>
    <lineage>
        <taxon>Eukaryota</taxon>
        <taxon>Viridiplantae</taxon>
        <taxon>Streptophyta</taxon>
        <taxon>Embryophyta</taxon>
        <taxon>Tracheophyta</taxon>
        <taxon>Spermatophyta</taxon>
        <taxon>Magnoliopsida</taxon>
        <taxon>eudicotyledons</taxon>
        <taxon>Gunneridae</taxon>
        <taxon>Pentapetalae</taxon>
        <taxon>rosids</taxon>
        <taxon>fabids</taxon>
        <taxon>Fagales</taxon>
        <taxon>Fagaceae</taxon>
        <taxon>Quercus</taxon>
    </lineage>
</organism>
<dbReference type="InterPro" id="IPR003591">
    <property type="entry name" value="Leu-rich_rpt_typical-subtyp"/>
</dbReference>
<dbReference type="PANTHER" id="PTHR27008">
    <property type="entry name" value="OS04G0122200 PROTEIN"/>
    <property type="match status" value="1"/>
</dbReference>
<name>A0A7N2L6S6_QUELO</name>
<sequence length="913" mass="100624">MRHFHFSLMLFILFFQIFACYSARKVGGIDSGTETEVLLSFKSLVSDPQNALSGWNISYSHCTWFGVNCTSSTTKVQSLHLSSLGLFGIIPPQLSNLTSLKTLDLSNNSFFGQIPSELGHLTSLQHIILVGNIINGTIPISLSHCRRLETIMFRNNKLTGHLPRELGRLHRLKVLDASMNNLTGAIPSTFGNLSTLTVLNMSRTQISGKIPNELGRLNNLVTLQLSENQLSGEIPFSIFNISSLKFLSLTLNRLVGKLPSNIGLTLPKIRDLRLASNHLEGPIPSSLSNASYIEHLDLSSNNFTGHIPLLGNLKHLVQLLLGANSLSSTTKLNFQVFDSLTNCTLLSKILLNSNQLAGELPPSVANLSVNLQHFCVHDNFLTGKLPNSIGRLQKLERLMVIDNLFSGEIPDIFSNLTWLYELDMANNRLSGRIPMRKATFQRLEVLVLARTALNGSIPKQIFELPQLKFLLITGSIPKSLENLAALESLDLSSNNLSGLIPTELENLNALQMLNFSFNSLEGEVPKNGVFANISWDSLQGNNQLCVFDHETAEKLRVSTCVTKTKRNSDLVLKVITQTSSFIVLVCALCLVCAVITKKKRKTINNESSSSELKGLPPRLSYSEIQLATNRFVTTNLIRRGAFGSVYRAVFSTGESGIHTTVAVKVLDLTQSKASKSFDAECEALRNIQHQNLVKVFTSCSSIDHTGAEFKALAMEFMSIGNLDKWLYPEDVECGSTLTLIQRLNIAIDVASALDNLHHDFDPPVVHCDLKPGNVLLDEDMTAHVGDFGLARKASTSGDVYSFGILLLEIIIAKKPTDGTFQEGLSINKFISEVHESKILDIADPRLFKDNESFSQSSSTNYSSGEDSSSKNKNNIAFRGEECVASMVRVGLSLLLIHRKNVLLWRSLIEVARD</sequence>
<evidence type="ECO:0000256" key="5">
    <source>
        <dbReference type="ARBA" id="ARBA00022737"/>
    </source>
</evidence>
<dbReference type="Pfam" id="PF00560">
    <property type="entry name" value="LRR_1"/>
    <property type="match status" value="3"/>
</dbReference>
<dbReference type="SUPFAM" id="SSF52058">
    <property type="entry name" value="L domain-like"/>
    <property type="match status" value="2"/>
</dbReference>
<reference evidence="11" key="2">
    <citation type="submission" date="2021-01" db="UniProtKB">
        <authorList>
            <consortium name="EnsemblPlants"/>
        </authorList>
    </citation>
    <scope>IDENTIFICATION</scope>
</reference>
<evidence type="ECO:0000313" key="12">
    <source>
        <dbReference type="Proteomes" id="UP000594261"/>
    </source>
</evidence>
<dbReference type="EnsemblPlants" id="QL03p024349:mrna">
    <property type="protein sequence ID" value="QL03p024349:mrna"/>
    <property type="gene ID" value="QL03p024349"/>
</dbReference>
<dbReference type="InterPro" id="IPR013210">
    <property type="entry name" value="LRR_N_plant-typ"/>
</dbReference>
<feature type="transmembrane region" description="Helical" evidence="8">
    <location>
        <begin position="570"/>
        <end position="595"/>
    </location>
</feature>
<keyword evidence="7 8" id="KW-0472">Membrane</keyword>
<dbReference type="Gene3D" id="3.30.200.20">
    <property type="entry name" value="Phosphorylase Kinase, domain 1"/>
    <property type="match status" value="1"/>
</dbReference>
<dbReference type="FunFam" id="3.80.10.10:FF:000095">
    <property type="entry name" value="LRR receptor-like serine/threonine-protein kinase GSO1"/>
    <property type="match status" value="2"/>
</dbReference>
<dbReference type="InterPro" id="IPR000719">
    <property type="entry name" value="Prot_kinase_dom"/>
</dbReference>
<reference evidence="11 12" key="1">
    <citation type="journal article" date="2016" name="G3 (Bethesda)">
        <title>First Draft Assembly and Annotation of the Genome of a California Endemic Oak Quercus lobata Nee (Fagaceae).</title>
        <authorList>
            <person name="Sork V.L."/>
            <person name="Fitz-Gibbon S.T."/>
            <person name="Puiu D."/>
            <person name="Crepeau M."/>
            <person name="Gugger P.F."/>
            <person name="Sherman R."/>
            <person name="Stevens K."/>
            <person name="Langley C.H."/>
            <person name="Pellegrini M."/>
            <person name="Salzberg S.L."/>
        </authorList>
    </citation>
    <scope>NUCLEOTIDE SEQUENCE [LARGE SCALE GENOMIC DNA]</scope>
    <source>
        <strain evidence="11 12">cv. SW786</strain>
    </source>
</reference>
<feature type="chain" id="PRO_5029899116" description="Protein kinase domain-containing protein" evidence="9">
    <location>
        <begin position="20"/>
        <end position="913"/>
    </location>
</feature>
<dbReference type="Gene3D" id="1.10.510.10">
    <property type="entry name" value="Transferase(Phosphotransferase) domain 1"/>
    <property type="match status" value="2"/>
</dbReference>
<dbReference type="InterPro" id="IPR032675">
    <property type="entry name" value="LRR_dom_sf"/>
</dbReference>
<dbReference type="Proteomes" id="UP000594261">
    <property type="component" value="Chromosome 3"/>
</dbReference>
<proteinExistence type="inferred from homology"/>
<dbReference type="Pfam" id="PF07714">
    <property type="entry name" value="PK_Tyr_Ser-Thr"/>
    <property type="match status" value="1"/>
</dbReference>